<sequence>MSADELAQAVANLRIAFLSDCCSFAACAIYLYDRCLVASREVDMIRSHRNTVSLATGLYFVLQLSMGVYQCINVMMDFLTGSCERYRLVATALNNISLSTVTLQWLHHRCGGSMFPYTVPGGLRRNHCIACLCHKQSFCPACDCGSDVLLCSRWNQYRIMKSVQYTQLLYPSLLLALLAHMWMLMLDVY</sequence>
<proteinExistence type="predicted"/>
<accession>A0A165MBT6</accession>
<gene>
    <name evidence="2" type="ORF">DAEQUDRAFT_524986</name>
</gene>
<dbReference type="Proteomes" id="UP000076727">
    <property type="component" value="Unassembled WGS sequence"/>
</dbReference>
<evidence type="ECO:0000256" key="1">
    <source>
        <dbReference type="SAM" id="Phobius"/>
    </source>
</evidence>
<keyword evidence="3" id="KW-1185">Reference proteome</keyword>
<evidence type="ECO:0000313" key="2">
    <source>
        <dbReference type="EMBL" id="KZT65475.1"/>
    </source>
</evidence>
<protein>
    <submittedName>
        <fullName evidence="2">Uncharacterized protein</fullName>
    </submittedName>
</protein>
<keyword evidence="1" id="KW-0472">Membrane</keyword>
<feature type="transmembrane region" description="Helical" evidence="1">
    <location>
        <begin position="12"/>
        <end position="32"/>
    </location>
</feature>
<feature type="transmembrane region" description="Helical" evidence="1">
    <location>
        <begin position="168"/>
        <end position="186"/>
    </location>
</feature>
<evidence type="ECO:0000313" key="3">
    <source>
        <dbReference type="Proteomes" id="UP000076727"/>
    </source>
</evidence>
<reference evidence="2 3" key="1">
    <citation type="journal article" date="2016" name="Mol. Biol. Evol.">
        <title>Comparative Genomics of Early-Diverging Mushroom-Forming Fungi Provides Insights into the Origins of Lignocellulose Decay Capabilities.</title>
        <authorList>
            <person name="Nagy L.G."/>
            <person name="Riley R."/>
            <person name="Tritt A."/>
            <person name="Adam C."/>
            <person name="Daum C."/>
            <person name="Floudas D."/>
            <person name="Sun H."/>
            <person name="Yadav J.S."/>
            <person name="Pangilinan J."/>
            <person name="Larsson K.H."/>
            <person name="Matsuura K."/>
            <person name="Barry K."/>
            <person name="Labutti K."/>
            <person name="Kuo R."/>
            <person name="Ohm R.A."/>
            <person name="Bhattacharya S.S."/>
            <person name="Shirouzu T."/>
            <person name="Yoshinaga Y."/>
            <person name="Martin F.M."/>
            <person name="Grigoriev I.V."/>
            <person name="Hibbett D.S."/>
        </authorList>
    </citation>
    <scope>NUCLEOTIDE SEQUENCE [LARGE SCALE GENOMIC DNA]</scope>
    <source>
        <strain evidence="2 3">L-15889</strain>
    </source>
</reference>
<name>A0A165MBT6_9APHY</name>
<dbReference type="AlphaFoldDB" id="A0A165MBT6"/>
<organism evidence="2 3">
    <name type="scientific">Daedalea quercina L-15889</name>
    <dbReference type="NCBI Taxonomy" id="1314783"/>
    <lineage>
        <taxon>Eukaryota</taxon>
        <taxon>Fungi</taxon>
        <taxon>Dikarya</taxon>
        <taxon>Basidiomycota</taxon>
        <taxon>Agaricomycotina</taxon>
        <taxon>Agaricomycetes</taxon>
        <taxon>Polyporales</taxon>
        <taxon>Fomitopsis</taxon>
    </lineage>
</organism>
<keyword evidence="1" id="KW-1133">Transmembrane helix</keyword>
<keyword evidence="1" id="KW-0812">Transmembrane</keyword>
<dbReference type="EMBL" id="KV429105">
    <property type="protein sequence ID" value="KZT65475.1"/>
    <property type="molecule type" value="Genomic_DNA"/>
</dbReference>